<dbReference type="EMBL" id="JBHTLD010000045">
    <property type="protein sequence ID" value="MFD1185979.1"/>
    <property type="molecule type" value="Genomic_DNA"/>
</dbReference>
<dbReference type="Proteomes" id="UP001597094">
    <property type="component" value="Unassembled WGS sequence"/>
</dbReference>
<dbReference type="InterPro" id="IPR029033">
    <property type="entry name" value="His_PPase_superfam"/>
</dbReference>
<dbReference type="PROSITE" id="PS51257">
    <property type="entry name" value="PROKAR_LIPOPROTEIN"/>
    <property type="match status" value="1"/>
</dbReference>
<dbReference type="SUPFAM" id="SSF53254">
    <property type="entry name" value="Phosphoglycerate mutase-like"/>
    <property type="match status" value="1"/>
</dbReference>
<gene>
    <name evidence="1" type="ORF">ACFQ2O_07165</name>
</gene>
<evidence type="ECO:0000313" key="1">
    <source>
        <dbReference type="EMBL" id="MFD1185979.1"/>
    </source>
</evidence>
<dbReference type="RefSeq" id="WP_377524738.1">
    <property type="nucleotide sequence ID" value="NZ_JBHTLD010000045.1"/>
</dbReference>
<dbReference type="CDD" id="cd07040">
    <property type="entry name" value="HP"/>
    <property type="match status" value="1"/>
</dbReference>
<name>A0ABW3SMA6_9BACT</name>
<comment type="caution">
    <text evidence="1">The sequence shown here is derived from an EMBL/GenBank/DDBJ whole genome shotgun (WGS) entry which is preliminary data.</text>
</comment>
<evidence type="ECO:0000313" key="2">
    <source>
        <dbReference type="Proteomes" id="UP001597094"/>
    </source>
</evidence>
<accession>A0ABW3SMA6</accession>
<sequence length="193" mass="21275">MKKQLLQHGWFIILLLLSVACRQSPTGQEGAMPVVNPADNNGQPTVLYLVRHAEKDISDPSNENPGLTAEGTARAEALRSLLQEQEVDALYATKYTRTKSTLIPLAEVKNLEIRQYEAHDFNGLRDKVLQNDKGHTLVVAAHSNTLLPIIEAFGAKRPVSDISELEYDYLFKITIAADGTATVETSNYGKASR</sequence>
<dbReference type="Gene3D" id="3.40.50.1240">
    <property type="entry name" value="Phosphoglycerate mutase-like"/>
    <property type="match status" value="1"/>
</dbReference>
<proteinExistence type="predicted"/>
<organism evidence="1 2">
    <name type="scientific">Pontibacter rugosus</name>
    <dbReference type="NCBI Taxonomy" id="1745966"/>
    <lineage>
        <taxon>Bacteria</taxon>
        <taxon>Pseudomonadati</taxon>
        <taxon>Bacteroidota</taxon>
        <taxon>Cytophagia</taxon>
        <taxon>Cytophagales</taxon>
        <taxon>Hymenobacteraceae</taxon>
        <taxon>Pontibacter</taxon>
    </lineage>
</organism>
<protein>
    <submittedName>
        <fullName evidence="1">SixA phosphatase family protein</fullName>
    </submittedName>
</protein>
<reference evidence="2" key="1">
    <citation type="journal article" date="2019" name="Int. J. Syst. Evol. Microbiol.">
        <title>The Global Catalogue of Microorganisms (GCM) 10K type strain sequencing project: providing services to taxonomists for standard genome sequencing and annotation.</title>
        <authorList>
            <consortium name="The Broad Institute Genomics Platform"/>
            <consortium name="The Broad Institute Genome Sequencing Center for Infectious Disease"/>
            <person name="Wu L."/>
            <person name="Ma J."/>
        </authorList>
    </citation>
    <scope>NUCLEOTIDE SEQUENCE [LARGE SCALE GENOMIC DNA]</scope>
    <source>
        <strain evidence="2">JCM 31319</strain>
    </source>
</reference>
<dbReference type="InterPro" id="IPR013078">
    <property type="entry name" value="His_Pase_superF_clade-1"/>
</dbReference>
<keyword evidence="2" id="KW-1185">Reference proteome</keyword>
<dbReference type="Pfam" id="PF00300">
    <property type="entry name" value="His_Phos_1"/>
    <property type="match status" value="1"/>
</dbReference>